<dbReference type="GO" id="GO:0042594">
    <property type="term" value="P:response to starvation"/>
    <property type="evidence" value="ECO:0007669"/>
    <property type="project" value="TreeGrafter"/>
</dbReference>
<dbReference type="GO" id="GO:0005829">
    <property type="term" value="C:cytosol"/>
    <property type="evidence" value="ECO:0007669"/>
    <property type="project" value="TreeGrafter"/>
</dbReference>
<dbReference type="PANTHER" id="PTHR24348:SF65">
    <property type="entry name" value="SERINE_THREONINE-PROTEIN KINASE ULK3"/>
    <property type="match status" value="1"/>
</dbReference>
<dbReference type="GO" id="GO:0005524">
    <property type="term" value="F:ATP binding"/>
    <property type="evidence" value="ECO:0007669"/>
    <property type="project" value="InterPro"/>
</dbReference>
<dbReference type="RefSeq" id="XP_008483578.1">
    <property type="nucleotide sequence ID" value="XM_008485356.1"/>
</dbReference>
<dbReference type="STRING" id="121845.A0A1S3DLS8"/>
<name>A0A1S3DLS8_DIACI</name>
<comment type="catalytic activity">
    <reaction evidence="7">
        <text>L-seryl-[protein] + ATP = O-phospho-L-seryl-[protein] + ADP + H(+)</text>
        <dbReference type="Rhea" id="RHEA:17989"/>
        <dbReference type="Rhea" id="RHEA-COMP:9863"/>
        <dbReference type="Rhea" id="RHEA-COMP:11604"/>
        <dbReference type="ChEBI" id="CHEBI:15378"/>
        <dbReference type="ChEBI" id="CHEBI:29999"/>
        <dbReference type="ChEBI" id="CHEBI:30616"/>
        <dbReference type="ChEBI" id="CHEBI:83421"/>
        <dbReference type="ChEBI" id="CHEBI:456216"/>
        <dbReference type="EC" id="2.7.11.1"/>
    </reaction>
</comment>
<feature type="compositionally biased region" description="Polar residues" evidence="9">
    <location>
        <begin position="1"/>
        <end position="15"/>
    </location>
</feature>
<dbReference type="GO" id="GO:0010506">
    <property type="term" value="P:regulation of autophagy"/>
    <property type="evidence" value="ECO:0007669"/>
    <property type="project" value="InterPro"/>
</dbReference>
<evidence type="ECO:0000256" key="8">
    <source>
        <dbReference type="SAM" id="Coils"/>
    </source>
</evidence>
<feature type="compositionally biased region" description="Low complexity" evidence="9">
    <location>
        <begin position="16"/>
        <end position="28"/>
    </location>
</feature>
<sequence length="286" mass="31730">MRNTSTPTTSAQPDLNSSSSSSNFEFSSPITKPPPITLNDFITLSQLKGPDIPNQTYSPPPPASTHVAEVHVVRSPSSDLPGFPGTTQPDSASLVKRINELINQRESLIDKISELSSKLSQYEVNVHANLPLSSFRSSKIAIFSDSMLRGVAQLMHQHINTISSNTKITSMIKPNAYFSQVTEGVESQCRDFGANDFVIIQAGTNDMNTYVYIILEYCDGGDLCSFIRSHEKLSEFQCQQFVRQLVLALKFLRENNVCHFDLKPQNILIKNNTLKLAVCSQHCEDS</sequence>
<evidence type="ECO:0000259" key="10">
    <source>
        <dbReference type="PROSITE" id="PS50011"/>
    </source>
</evidence>
<dbReference type="Gene3D" id="1.10.510.10">
    <property type="entry name" value="Transferase(Phosphotransferase) domain 1"/>
    <property type="match status" value="1"/>
</dbReference>
<dbReference type="InterPro" id="IPR045269">
    <property type="entry name" value="Atg1-like"/>
</dbReference>
<dbReference type="GO" id="GO:0061709">
    <property type="term" value="P:reticulophagy"/>
    <property type="evidence" value="ECO:0007669"/>
    <property type="project" value="TreeGrafter"/>
</dbReference>
<dbReference type="GO" id="GO:0000045">
    <property type="term" value="P:autophagosome assembly"/>
    <property type="evidence" value="ECO:0007669"/>
    <property type="project" value="TreeGrafter"/>
</dbReference>
<dbReference type="GeneID" id="103520264"/>
<evidence type="ECO:0000256" key="4">
    <source>
        <dbReference type="ARBA" id="ARBA00022679"/>
    </source>
</evidence>
<evidence type="ECO:0000313" key="11">
    <source>
        <dbReference type="Proteomes" id="UP000079169"/>
    </source>
</evidence>
<organism evidence="11 12">
    <name type="scientific">Diaphorina citri</name>
    <name type="common">Asian citrus psyllid</name>
    <dbReference type="NCBI Taxonomy" id="121845"/>
    <lineage>
        <taxon>Eukaryota</taxon>
        <taxon>Metazoa</taxon>
        <taxon>Ecdysozoa</taxon>
        <taxon>Arthropoda</taxon>
        <taxon>Hexapoda</taxon>
        <taxon>Insecta</taxon>
        <taxon>Pterygota</taxon>
        <taxon>Neoptera</taxon>
        <taxon>Paraneoptera</taxon>
        <taxon>Hemiptera</taxon>
        <taxon>Sternorrhyncha</taxon>
        <taxon>Psylloidea</taxon>
        <taxon>Psyllidae</taxon>
        <taxon>Diaphorininae</taxon>
        <taxon>Diaphorina</taxon>
    </lineage>
</organism>
<evidence type="ECO:0000256" key="1">
    <source>
        <dbReference type="ARBA" id="ARBA00012513"/>
    </source>
</evidence>
<dbReference type="GO" id="GO:0000422">
    <property type="term" value="P:autophagy of mitochondrion"/>
    <property type="evidence" value="ECO:0007669"/>
    <property type="project" value="TreeGrafter"/>
</dbReference>
<dbReference type="GO" id="GO:0034727">
    <property type="term" value="P:piecemeal microautophagy of the nucleus"/>
    <property type="evidence" value="ECO:0007669"/>
    <property type="project" value="TreeGrafter"/>
</dbReference>
<evidence type="ECO:0000256" key="3">
    <source>
        <dbReference type="ARBA" id="ARBA00022527"/>
    </source>
</evidence>
<reference evidence="12" key="1">
    <citation type="submission" date="2025-08" db="UniProtKB">
        <authorList>
            <consortium name="RefSeq"/>
        </authorList>
    </citation>
    <scope>IDENTIFICATION</scope>
</reference>
<dbReference type="GO" id="GO:0004674">
    <property type="term" value="F:protein serine/threonine kinase activity"/>
    <property type="evidence" value="ECO:0007669"/>
    <property type="project" value="UniProtKB-KW"/>
</dbReference>
<feature type="domain" description="Protein kinase" evidence="10">
    <location>
        <begin position="124"/>
        <end position="286"/>
    </location>
</feature>
<dbReference type="EC" id="2.7.11.1" evidence="1"/>
<dbReference type="GO" id="GO:0005776">
    <property type="term" value="C:autophagosome"/>
    <property type="evidence" value="ECO:0007669"/>
    <property type="project" value="TreeGrafter"/>
</dbReference>
<gene>
    <name evidence="12" type="primary">LOC103520264</name>
</gene>
<proteinExistence type="predicted"/>
<evidence type="ECO:0000256" key="5">
    <source>
        <dbReference type="ARBA" id="ARBA00022777"/>
    </source>
</evidence>
<dbReference type="PROSITE" id="PS50011">
    <property type="entry name" value="PROTEIN_KINASE_DOM"/>
    <property type="match status" value="1"/>
</dbReference>
<dbReference type="InterPro" id="IPR000719">
    <property type="entry name" value="Prot_kinase_dom"/>
</dbReference>
<dbReference type="InterPro" id="IPR008271">
    <property type="entry name" value="Ser/Thr_kinase_AS"/>
</dbReference>
<keyword evidence="5" id="KW-0418">Kinase</keyword>
<dbReference type="InterPro" id="IPR011009">
    <property type="entry name" value="Kinase-like_dom_sf"/>
</dbReference>
<comment type="catalytic activity">
    <reaction evidence="6">
        <text>L-threonyl-[protein] + ATP = O-phospho-L-threonyl-[protein] + ADP + H(+)</text>
        <dbReference type="Rhea" id="RHEA:46608"/>
        <dbReference type="Rhea" id="RHEA-COMP:11060"/>
        <dbReference type="Rhea" id="RHEA-COMP:11605"/>
        <dbReference type="ChEBI" id="CHEBI:15378"/>
        <dbReference type="ChEBI" id="CHEBI:30013"/>
        <dbReference type="ChEBI" id="CHEBI:30616"/>
        <dbReference type="ChEBI" id="CHEBI:61977"/>
        <dbReference type="ChEBI" id="CHEBI:456216"/>
        <dbReference type="EC" id="2.7.11.1"/>
    </reaction>
</comment>
<dbReference type="PaxDb" id="121845-A0A1S3DLS8"/>
<evidence type="ECO:0000256" key="6">
    <source>
        <dbReference type="ARBA" id="ARBA00047899"/>
    </source>
</evidence>
<dbReference type="Pfam" id="PF00069">
    <property type="entry name" value="Pkinase"/>
    <property type="match status" value="1"/>
</dbReference>
<dbReference type="PANTHER" id="PTHR24348">
    <property type="entry name" value="SERINE/THREONINE-PROTEIN KINASE UNC-51-RELATED"/>
    <property type="match status" value="1"/>
</dbReference>
<keyword evidence="11" id="KW-1185">Reference proteome</keyword>
<evidence type="ECO:0000256" key="2">
    <source>
        <dbReference type="ARBA" id="ARBA00022490"/>
    </source>
</evidence>
<evidence type="ECO:0000313" key="12">
    <source>
        <dbReference type="RefSeq" id="XP_008483578.1"/>
    </source>
</evidence>
<dbReference type="Proteomes" id="UP000079169">
    <property type="component" value="Unplaced"/>
</dbReference>
<evidence type="ECO:0000256" key="9">
    <source>
        <dbReference type="SAM" id="MobiDB-lite"/>
    </source>
</evidence>
<dbReference type="SMART" id="SM00220">
    <property type="entry name" value="S_TKc"/>
    <property type="match status" value="1"/>
</dbReference>
<feature type="coiled-coil region" evidence="8">
    <location>
        <begin position="98"/>
        <end position="125"/>
    </location>
</feature>
<keyword evidence="4" id="KW-0808">Transferase</keyword>
<protein>
    <recommendedName>
        <fullName evidence="1">non-specific serine/threonine protein kinase</fullName>
        <ecNumber evidence="1">2.7.11.1</ecNumber>
    </recommendedName>
</protein>
<dbReference type="PROSITE" id="PS00108">
    <property type="entry name" value="PROTEIN_KINASE_ST"/>
    <property type="match status" value="1"/>
</dbReference>
<feature type="region of interest" description="Disordered" evidence="9">
    <location>
        <begin position="1"/>
        <end position="35"/>
    </location>
</feature>
<dbReference type="AlphaFoldDB" id="A0A1S3DLS8"/>
<dbReference type="SUPFAM" id="SSF56112">
    <property type="entry name" value="Protein kinase-like (PK-like)"/>
    <property type="match status" value="1"/>
</dbReference>
<dbReference type="KEGG" id="dci:103520264"/>
<dbReference type="GO" id="GO:0034045">
    <property type="term" value="C:phagophore assembly site membrane"/>
    <property type="evidence" value="ECO:0007669"/>
    <property type="project" value="TreeGrafter"/>
</dbReference>
<keyword evidence="8" id="KW-0175">Coiled coil</keyword>
<evidence type="ECO:0000256" key="7">
    <source>
        <dbReference type="ARBA" id="ARBA00048679"/>
    </source>
</evidence>
<keyword evidence="3" id="KW-0723">Serine/threonine-protein kinase</keyword>
<keyword evidence="2" id="KW-0963">Cytoplasm</keyword>
<accession>A0A1S3DLS8</accession>